<dbReference type="InterPro" id="IPR036271">
    <property type="entry name" value="Tet_transcr_reg_TetR-rel_C_sf"/>
</dbReference>
<dbReference type="OrthoDB" id="9798857at2"/>
<dbReference type="Pfam" id="PF16925">
    <property type="entry name" value="TetR_C_13"/>
    <property type="match status" value="1"/>
</dbReference>
<proteinExistence type="predicted"/>
<reference evidence="6 7" key="1">
    <citation type="submission" date="2018-07" db="EMBL/GenBank/DDBJ databases">
        <title>Genome sequencing of Runella.</title>
        <authorList>
            <person name="Baek M.-G."/>
            <person name="Yi H."/>
        </authorList>
    </citation>
    <scope>NUCLEOTIDE SEQUENCE [LARGE SCALE GENOMIC DNA]</scope>
    <source>
        <strain evidence="6 7">HYN0085</strain>
    </source>
</reference>
<name>A0A344TPR6_9BACT</name>
<dbReference type="InterPro" id="IPR001647">
    <property type="entry name" value="HTH_TetR"/>
</dbReference>
<evidence type="ECO:0000256" key="1">
    <source>
        <dbReference type="ARBA" id="ARBA00023015"/>
    </source>
</evidence>
<dbReference type="PANTHER" id="PTHR47506:SF6">
    <property type="entry name" value="HTH-TYPE TRANSCRIPTIONAL REPRESSOR NEMR"/>
    <property type="match status" value="1"/>
</dbReference>
<dbReference type="Pfam" id="PF00440">
    <property type="entry name" value="TetR_N"/>
    <property type="match status" value="1"/>
</dbReference>
<dbReference type="KEGG" id="run:DR864_24310"/>
<accession>A0A344TPR6</accession>
<dbReference type="EMBL" id="CP030850">
    <property type="protein sequence ID" value="AXE20637.1"/>
    <property type="molecule type" value="Genomic_DNA"/>
</dbReference>
<sequence length="195" mass="22282">MTDTRTEILHKNYEAIHRNGFQGVRADKVVAEMGITKGALYHYFPNKFDLGYAILDELLAPHYLKIWEPFERAEKNFSAVLLGILESYRDFAKTDEEIKLGCPLTNLTQEMPPLDEGFRKRLHRITHQMQLQVETGLKNAQLSGEFKLDFNPTQTAFFYLSAIEGGFSVAKAMQSRAAFEMVIAQLKQFSEGLKV</sequence>
<keyword evidence="7" id="KW-1185">Reference proteome</keyword>
<keyword evidence="1" id="KW-0805">Transcription regulation</keyword>
<dbReference type="AlphaFoldDB" id="A0A344TPR6"/>
<evidence type="ECO:0000256" key="4">
    <source>
        <dbReference type="PROSITE-ProRule" id="PRU00335"/>
    </source>
</evidence>
<dbReference type="RefSeq" id="WP_114069400.1">
    <property type="nucleotide sequence ID" value="NZ_CP030850.1"/>
</dbReference>
<keyword evidence="2 4" id="KW-0238">DNA-binding</keyword>
<dbReference type="SUPFAM" id="SSF48498">
    <property type="entry name" value="Tetracyclin repressor-like, C-terminal domain"/>
    <property type="match status" value="1"/>
</dbReference>
<gene>
    <name evidence="6" type="ORF">DR864_24310</name>
</gene>
<dbReference type="Proteomes" id="UP000251993">
    <property type="component" value="Chromosome"/>
</dbReference>
<dbReference type="SUPFAM" id="SSF46689">
    <property type="entry name" value="Homeodomain-like"/>
    <property type="match status" value="1"/>
</dbReference>
<dbReference type="InterPro" id="IPR011075">
    <property type="entry name" value="TetR_C"/>
</dbReference>
<feature type="DNA-binding region" description="H-T-H motif" evidence="4">
    <location>
        <begin position="25"/>
        <end position="44"/>
    </location>
</feature>
<dbReference type="PANTHER" id="PTHR47506">
    <property type="entry name" value="TRANSCRIPTIONAL REGULATORY PROTEIN"/>
    <property type="match status" value="1"/>
</dbReference>
<feature type="domain" description="HTH tetR-type" evidence="5">
    <location>
        <begin position="2"/>
        <end position="62"/>
    </location>
</feature>
<organism evidence="6 7">
    <name type="scientific">Runella rosea</name>
    <dbReference type="NCBI Taxonomy" id="2259595"/>
    <lineage>
        <taxon>Bacteria</taxon>
        <taxon>Pseudomonadati</taxon>
        <taxon>Bacteroidota</taxon>
        <taxon>Cytophagia</taxon>
        <taxon>Cytophagales</taxon>
        <taxon>Spirosomataceae</taxon>
        <taxon>Runella</taxon>
    </lineage>
</organism>
<evidence type="ECO:0000259" key="5">
    <source>
        <dbReference type="PROSITE" id="PS50977"/>
    </source>
</evidence>
<evidence type="ECO:0000313" key="6">
    <source>
        <dbReference type="EMBL" id="AXE20637.1"/>
    </source>
</evidence>
<dbReference type="PROSITE" id="PS50977">
    <property type="entry name" value="HTH_TETR_2"/>
    <property type="match status" value="1"/>
</dbReference>
<dbReference type="Gene3D" id="1.10.357.10">
    <property type="entry name" value="Tetracycline Repressor, domain 2"/>
    <property type="match status" value="1"/>
</dbReference>
<dbReference type="GO" id="GO:0003677">
    <property type="term" value="F:DNA binding"/>
    <property type="evidence" value="ECO:0007669"/>
    <property type="project" value="UniProtKB-UniRule"/>
</dbReference>
<evidence type="ECO:0000256" key="3">
    <source>
        <dbReference type="ARBA" id="ARBA00023163"/>
    </source>
</evidence>
<evidence type="ECO:0000256" key="2">
    <source>
        <dbReference type="ARBA" id="ARBA00023125"/>
    </source>
</evidence>
<protein>
    <recommendedName>
        <fullName evidence="5">HTH tetR-type domain-containing protein</fullName>
    </recommendedName>
</protein>
<evidence type="ECO:0000313" key="7">
    <source>
        <dbReference type="Proteomes" id="UP000251993"/>
    </source>
</evidence>
<keyword evidence="3" id="KW-0804">Transcription</keyword>
<dbReference type="InterPro" id="IPR009057">
    <property type="entry name" value="Homeodomain-like_sf"/>
</dbReference>